<dbReference type="CDD" id="cd02803">
    <property type="entry name" value="OYE_like_FMN_family"/>
    <property type="match status" value="1"/>
</dbReference>
<dbReference type="PANTHER" id="PTHR43656">
    <property type="entry name" value="BINDING OXIDOREDUCTASE, PUTATIVE (AFU_ORTHOLOGUE AFUA_2G08260)-RELATED"/>
    <property type="match status" value="1"/>
</dbReference>
<dbReference type="SUPFAM" id="SSF51395">
    <property type="entry name" value="FMN-linked oxidoreductases"/>
    <property type="match status" value="1"/>
</dbReference>
<evidence type="ECO:0000313" key="4">
    <source>
        <dbReference type="EMBL" id="HIZ15566.1"/>
    </source>
</evidence>
<evidence type="ECO:0000313" key="5">
    <source>
        <dbReference type="Proteomes" id="UP000824014"/>
    </source>
</evidence>
<dbReference type="GO" id="GO:0016491">
    <property type="term" value="F:oxidoreductase activity"/>
    <property type="evidence" value="ECO:0007669"/>
    <property type="project" value="UniProtKB-KW"/>
</dbReference>
<dbReference type="Gene3D" id="3.20.20.70">
    <property type="entry name" value="Aldolase class I"/>
    <property type="match status" value="1"/>
</dbReference>
<comment type="caution">
    <text evidence="4">The sequence shown here is derived from an EMBL/GenBank/DDBJ whole genome shotgun (WGS) entry which is preliminary data.</text>
</comment>
<name>A0A9D2DEM7_9BACT</name>
<keyword evidence="1" id="KW-0285">Flavoprotein</keyword>
<evidence type="ECO:0000256" key="1">
    <source>
        <dbReference type="ARBA" id="ARBA00022630"/>
    </source>
</evidence>
<evidence type="ECO:0000259" key="3">
    <source>
        <dbReference type="Pfam" id="PF00724"/>
    </source>
</evidence>
<reference evidence="4" key="1">
    <citation type="journal article" date="2021" name="PeerJ">
        <title>Extensive microbial diversity within the chicken gut microbiome revealed by metagenomics and culture.</title>
        <authorList>
            <person name="Gilroy R."/>
            <person name="Ravi A."/>
            <person name="Getino M."/>
            <person name="Pursley I."/>
            <person name="Horton D.L."/>
            <person name="Alikhan N.F."/>
            <person name="Baker D."/>
            <person name="Gharbi K."/>
            <person name="Hall N."/>
            <person name="Watson M."/>
            <person name="Adriaenssens E.M."/>
            <person name="Foster-Nyarko E."/>
            <person name="Jarju S."/>
            <person name="Secka A."/>
            <person name="Antonio M."/>
            <person name="Oren A."/>
            <person name="Chaudhuri R.R."/>
            <person name="La Ragione R."/>
            <person name="Hildebrand F."/>
            <person name="Pallen M.J."/>
        </authorList>
    </citation>
    <scope>NUCLEOTIDE SEQUENCE</scope>
    <source>
        <strain evidence="4">ChiHjej11B10-19426</strain>
    </source>
</reference>
<organism evidence="4 5">
    <name type="scientific">Candidatus Tidjanibacter faecipullorum</name>
    <dbReference type="NCBI Taxonomy" id="2838766"/>
    <lineage>
        <taxon>Bacteria</taxon>
        <taxon>Pseudomonadati</taxon>
        <taxon>Bacteroidota</taxon>
        <taxon>Bacteroidia</taxon>
        <taxon>Bacteroidales</taxon>
        <taxon>Rikenellaceae</taxon>
        <taxon>Tidjanibacter</taxon>
    </lineage>
</organism>
<dbReference type="InterPro" id="IPR001155">
    <property type="entry name" value="OxRdtase_FMN_N"/>
</dbReference>
<evidence type="ECO:0000256" key="2">
    <source>
        <dbReference type="ARBA" id="ARBA00023002"/>
    </source>
</evidence>
<dbReference type="GO" id="GO:0010181">
    <property type="term" value="F:FMN binding"/>
    <property type="evidence" value="ECO:0007669"/>
    <property type="project" value="InterPro"/>
</dbReference>
<reference evidence="4" key="2">
    <citation type="submission" date="2021-04" db="EMBL/GenBank/DDBJ databases">
        <authorList>
            <person name="Gilroy R."/>
        </authorList>
    </citation>
    <scope>NUCLEOTIDE SEQUENCE</scope>
    <source>
        <strain evidence="4">ChiHjej11B10-19426</strain>
    </source>
</reference>
<dbReference type="PANTHER" id="PTHR43656:SF2">
    <property type="entry name" value="BINDING OXIDOREDUCTASE, PUTATIVE (AFU_ORTHOLOGUE AFUA_2G08260)-RELATED"/>
    <property type="match status" value="1"/>
</dbReference>
<sequence>MKDSLLFTPASIGPLTLRNRTIRSAAFESMCENNAPTQMLQDYHTSVAAGGIGMTTLAYASVQRNGLSFKRQLWLRPEIVPDLRRITDAVHKEGAAVSIQIGHCGNMSKRSVAGTTPVSACSGLNIYSPTFVRGMRVDEIEETARAFGRAVNLAREAGFDAVEVHAGHGYLLSQFLSPYTNHRKDRFGGSLENRMRFMKMAVSEAMTAARGDMAVLVKTNMRDGFRGGIEIDEGIEIARTLEGLGVHALVLSGGFVSRAPMYVMRGQMPIRTLTYYMDIPWLKFGVKLAGRLMIPTVPFKECYFLEDALRFRAALKLPLVYVGGIVNRGNIETVLNSGFEFVQMGRALITQPDFVNRMREDDENPACSCGCEHKNYCIARMYTIDMKCYKDVPDLPDCLKREMERIH</sequence>
<dbReference type="AlphaFoldDB" id="A0A9D2DEM7"/>
<gene>
    <name evidence="4" type="ORF">H9816_06615</name>
</gene>
<proteinExistence type="predicted"/>
<dbReference type="Pfam" id="PF00724">
    <property type="entry name" value="Oxidored_FMN"/>
    <property type="match status" value="1"/>
</dbReference>
<dbReference type="InterPro" id="IPR051799">
    <property type="entry name" value="NADH_flavin_oxidoreductase"/>
</dbReference>
<dbReference type="EMBL" id="DXCC01000021">
    <property type="protein sequence ID" value="HIZ15566.1"/>
    <property type="molecule type" value="Genomic_DNA"/>
</dbReference>
<keyword evidence="2" id="KW-0560">Oxidoreductase</keyword>
<accession>A0A9D2DEM7</accession>
<feature type="domain" description="NADH:flavin oxidoreductase/NADH oxidase N-terminal" evidence="3">
    <location>
        <begin position="6"/>
        <end position="248"/>
    </location>
</feature>
<dbReference type="InterPro" id="IPR013785">
    <property type="entry name" value="Aldolase_TIM"/>
</dbReference>
<dbReference type="Proteomes" id="UP000824014">
    <property type="component" value="Unassembled WGS sequence"/>
</dbReference>
<protein>
    <submittedName>
        <fullName evidence="4">NADH:flavin oxidoreductase</fullName>
    </submittedName>
</protein>